<sequence length="1046" mass="115178">MNPSRQEVFQRLRTPCVELSSVALRFKAGQVSQKALLLSLEPAHDVLKDTGQQNLLDEKLAEYAFFPLTHIFNQSRQLSSQVLQVAVQCVQILVSQGWKDRLSPELGRQLLLLMCLMVGSPSSQHSITDELKSSVFNCIATILHQLSQSKSNFLDDVAPKSIVDQLVYQILEDMTTSESEPVQLATAHALSELQIAVHNPILLASLLPRTISSLVKVLRPSTQARRSQKVFGSYLNLMALVIKQVLDDSVVLPKHEGQDLHSTPATAPEQKVLDQAWLKATAPQVDMALTQVTKLRHHNGPGVTEGLVELCLVVIENCPNSLSISLPLMVETLIVLCRSPAGDKAQAALDHLLIAQPDLIDIMKAKFLTWSQALPRVMLGNDDRPKQQMLGMVATSYVALAASLTTTADVTKQIASVLVDSVSAAVESGTSQRKLINEAPSNSFSELMKRSASTKLEFDQILLDHQSQRDSALELRSLISLIRSSASSHKIIQSLVEHARDSNTTRQLAATWLALEFLEPSNEEYFDVGDFLDVSEADVGPSDSRPFLISDLYAFNISYLLQHAEMPELPSPDWRQVAFSMECLILQAAQLGRSYRPELMETLYPLLTLFSSGNAKLQSHAVTALDLLSRACEYDNATEMLIDNVDYLINAIALRLNTFDVSEDGIQVLCMMVQLCGARLLPYLDDLIGSIFGALDNYHGYPQLVERLFSTLSTVVDESAKAPALLAIEAKQNDSSSNFHSPGASAVKDIVADLQTRSSRNARTDAEHEEISATPQRPWKPTEEAHRSADDKASEDEPMINNEDGDAKAGDLSTAHRLLIRIAESTVSHMSSPSPKVRLTILDLLRTICPILSVHENSFLPLVNKIWPAIEDRLLEQKREGSRELPYNTQAAIDTIGIVCENAGHFMSSRIEEIFSDLESLFTSLWTTVKLRKSSHKLTNSRPHGGAVGGAEGGLALVSMPTLSDDKVTPTTLPPTRTSEGQILEAVVKLLVTILSHVRLSEDNADRILDMLAPVMATDRSGMVRNALVMYNDDFVWLFDQSTSKS</sequence>
<dbReference type="Pfam" id="PF24181">
    <property type="entry name" value="TPR_TTI1_C"/>
    <property type="match status" value="1"/>
</dbReference>
<dbReference type="HOGENOM" id="CLU_005544_0_0_1"/>
<dbReference type="AlphaFoldDB" id="A0A0D1XV85"/>
<dbReference type="InterPro" id="IPR049362">
    <property type="entry name" value="TTI1_rpt"/>
</dbReference>
<evidence type="ECO:0008006" key="6">
    <source>
        <dbReference type="Google" id="ProtNLM"/>
    </source>
</evidence>
<feature type="domain" description="TTI1 C-terminal TPR" evidence="3">
    <location>
        <begin position="731"/>
        <end position="914"/>
    </location>
</feature>
<dbReference type="VEuPathDB" id="FungiDB:PV10_06641"/>
<organism evidence="4 5">
    <name type="scientific">Exophiala mesophila</name>
    <name type="common">Black yeast-like fungus</name>
    <dbReference type="NCBI Taxonomy" id="212818"/>
    <lineage>
        <taxon>Eukaryota</taxon>
        <taxon>Fungi</taxon>
        <taxon>Dikarya</taxon>
        <taxon>Ascomycota</taxon>
        <taxon>Pezizomycotina</taxon>
        <taxon>Eurotiomycetes</taxon>
        <taxon>Chaetothyriomycetidae</taxon>
        <taxon>Chaetothyriales</taxon>
        <taxon>Herpotrichiellaceae</taxon>
        <taxon>Exophiala</taxon>
    </lineage>
</organism>
<evidence type="ECO:0000259" key="3">
    <source>
        <dbReference type="Pfam" id="PF24181"/>
    </source>
</evidence>
<accession>A0A0D1XV85</accession>
<gene>
    <name evidence="4" type="ORF">PV10_06641</name>
</gene>
<dbReference type="STRING" id="212818.A0A0D1XV85"/>
<dbReference type="InterPro" id="IPR057566">
    <property type="entry name" value="TPR_TTI1_N"/>
</dbReference>
<dbReference type="SUPFAM" id="SSF48371">
    <property type="entry name" value="ARM repeat"/>
    <property type="match status" value="1"/>
</dbReference>
<name>A0A0D1XV85_EXOME</name>
<evidence type="ECO:0000256" key="1">
    <source>
        <dbReference type="SAM" id="MobiDB-lite"/>
    </source>
</evidence>
<dbReference type="Proteomes" id="UP000054302">
    <property type="component" value="Unassembled WGS sequence"/>
</dbReference>
<dbReference type="GeneID" id="27324486"/>
<dbReference type="PANTHER" id="PTHR18460">
    <property type="entry name" value="TEL2 INTERACTING PROTEIN 1 TTI1 FAMILY MEMBER"/>
    <property type="match status" value="1"/>
</dbReference>
<dbReference type="EMBL" id="KN847523">
    <property type="protein sequence ID" value="KIV92181.1"/>
    <property type="molecule type" value="Genomic_DNA"/>
</dbReference>
<feature type="compositionally biased region" description="Basic and acidic residues" evidence="1">
    <location>
        <begin position="762"/>
        <end position="771"/>
    </location>
</feature>
<feature type="domain" description="TTI1 N-terminal TPR" evidence="2">
    <location>
        <begin position="9"/>
        <end position="338"/>
    </location>
</feature>
<feature type="compositionally biased region" description="Basic and acidic residues" evidence="1">
    <location>
        <begin position="780"/>
        <end position="792"/>
    </location>
</feature>
<evidence type="ECO:0000313" key="4">
    <source>
        <dbReference type="EMBL" id="KIV92181.1"/>
    </source>
</evidence>
<dbReference type="OrthoDB" id="6781668at2759"/>
<dbReference type="InterPro" id="IPR052587">
    <property type="entry name" value="TELO2-interacting_protein_1"/>
</dbReference>
<evidence type="ECO:0000259" key="2">
    <source>
        <dbReference type="Pfam" id="PF24173"/>
    </source>
</evidence>
<dbReference type="InterPro" id="IPR011989">
    <property type="entry name" value="ARM-like"/>
</dbReference>
<dbReference type="PANTHER" id="PTHR18460:SF3">
    <property type="entry name" value="TELO2-INTERACTING PROTEIN 1 HOMOLOG"/>
    <property type="match status" value="1"/>
</dbReference>
<proteinExistence type="predicted"/>
<dbReference type="OMA" id="PHPKKPW"/>
<feature type="region of interest" description="Disordered" evidence="1">
    <location>
        <begin position="758"/>
        <end position="808"/>
    </location>
</feature>
<reference evidence="4 5" key="1">
    <citation type="submission" date="2015-01" db="EMBL/GenBank/DDBJ databases">
        <title>The Genome Sequence of Exophiala mesophila CBS40295.</title>
        <authorList>
            <consortium name="The Broad Institute Genomics Platform"/>
            <person name="Cuomo C."/>
            <person name="de Hoog S."/>
            <person name="Gorbushina A."/>
            <person name="Stielow B."/>
            <person name="Teixiera M."/>
            <person name="Abouelleil A."/>
            <person name="Chapman S.B."/>
            <person name="Priest M."/>
            <person name="Young S.K."/>
            <person name="Wortman J."/>
            <person name="Nusbaum C."/>
            <person name="Birren B."/>
        </authorList>
    </citation>
    <scope>NUCLEOTIDE SEQUENCE [LARGE SCALE GENOMIC DNA]</scope>
    <source>
        <strain evidence="4 5">CBS 40295</strain>
    </source>
</reference>
<protein>
    <recommendedName>
        <fullName evidence="6">TEL2-interacting protein 1</fullName>
    </recommendedName>
</protein>
<dbReference type="InterPro" id="IPR057567">
    <property type="entry name" value="TPR_TTI1_C"/>
</dbReference>
<dbReference type="Pfam" id="PF24173">
    <property type="entry name" value="TPR_TTI1_N"/>
    <property type="match status" value="1"/>
</dbReference>
<dbReference type="Pfam" id="PF21547">
    <property type="entry name" value="TTI1"/>
    <property type="match status" value="1"/>
</dbReference>
<dbReference type="Gene3D" id="1.25.10.10">
    <property type="entry name" value="Leucine-rich Repeat Variant"/>
    <property type="match status" value="2"/>
</dbReference>
<evidence type="ECO:0000313" key="5">
    <source>
        <dbReference type="Proteomes" id="UP000054302"/>
    </source>
</evidence>
<dbReference type="RefSeq" id="XP_016223755.1">
    <property type="nucleotide sequence ID" value="XM_016371462.1"/>
</dbReference>
<keyword evidence="5" id="KW-1185">Reference proteome</keyword>
<dbReference type="InterPro" id="IPR016024">
    <property type="entry name" value="ARM-type_fold"/>
</dbReference>
<dbReference type="GO" id="GO:0005737">
    <property type="term" value="C:cytoplasm"/>
    <property type="evidence" value="ECO:0007669"/>
    <property type="project" value="TreeGrafter"/>
</dbReference>